<sequence length="91" mass="10231">MHTGEPLEFTLVLHRLQHFTWILEYLRNEEACLPSSELQVAQLQLEAEFFQLEGLSMRLEAIAAGCSMPEVQEATTAVNKVVFSYNGTATT</sequence>
<protein>
    <recommendedName>
        <fullName evidence="1">Potassium channel tetramerisation-type BTB domain-containing protein</fullName>
    </recommendedName>
</protein>
<gene>
    <name evidence="2" type="ORF">WJX84_011618</name>
</gene>
<organism evidence="2 3">
    <name type="scientific">Apatococcus fuscideae</name>
    <dbReference type="NCBI Taxonomy" id="2026836"/>
    <lineage>
        <taxon>Eukaryota</taxon>
        <taxon>Viridiplantae</taxon>
        <taxon>Chlorophyta</taxon>
        <taxon>core chlorophytes</taxon>
        <taxon>Trebouxiophyceae</taxon>
        <taxon>Chlorellales</taxon>
        <taxon>Chlorellaceae</taxon>
        <taxon>Apatococcus</taxon>
    </lineage>
</organism>
<dbReference type="InterPro" id="IPR003131">
    <property type="entry name" value="T1-type_BTB"/>
</dbReference>
<dbReference type="SUPFAM" id="SSF54695">
    <property type="entry name" value="POZ domain"/>
    <property type="match status" value="1"/>
</dbReference>
<proteinExistence type="predicted"/>
<dbReference type="GO" id="GO:0051260">
    <property type="term" value="P:protein homooligomerization"/>
    <property type="evidence" value="ECO:0007669"/>
    <property type="project" value="InterPro"/>
</dbReference>
<dbReference type="Gene3D" id="3.30.710.10">
    <property type="entry name" value="Potassium Channel Kv1.1, Chain A"/>
    <property type="match status" value="1"/>
</dbReference>
<dbReference type="InterPro" id="IPR011333">
    <property type="entry name" value="SKP1/BTB/POZ_sf"/>
</dbReference>
<dbReference type="AlphaFoldDB" id="A0AAW1T6A8"/>
<dbReference type="EMBL" id="JALJOV010000350">
    <property type="protein sequence ID" value="KAK9864468.1"/>
    <property type="molecule type" value="Genomic_DNA"/>
</dbReference>
<dbReference type="Proteomes" id="UP001485043">
    <property type="component" value="Unassembled WGS sequence"/>
</dbReference>
<feature type="domain" description="Potassium channel tetramerisation-type BTB" evidence="1">
    <location>
        <begin position="17"/>
        <end position="57"/>
    </location>
</feature>
<evidence type="ECO:0000313" key="3">
    <source>
        <dbReference type="Proteomes" id="UP001485043"/>
    </source>
</evidence>
<name>A0AAW1T6A8_9CHLO</name>
<reference evidence="2 3" key="1">
    <citation type="journal article" date="2024" name="Nat. Commun.">
        <title>Phylogenomics reveals the evolutionary origins of lichenization in chlorophyte algae.</title>
        <authorList>
            <person name="Puginier C."/>
            <person name="Libourel C."/>
            <person name="Otte J."/>
            <person name="Skaloud P."/>
            <person name="Haon M."/>
            <person name="Grisel S."/>
            <person name="Petersen M."/>
            <person name="Berrin J.G."/>
            <person name="Delaux P.M."/>
            <person name="Dal Grande F."/>
            <person name="Keller J."/>
        </authorList>
    </citation>
    <scope>NUCLEOTIDE SEQUENCE [LARGE SCALE GENOMIC DNA]</scope>
    <source>
        <strain evidence="2 3">SAG 2523</strain>
    </source>
</reference>
<evidence type="ECO:0000259" key="1">
    <source>
        <dbReference type="Pfam" id="PF02214"/>
    </source>
</evidence>
<accession>A0AAW1T6A8</accession>
<keyword evidence="3" id="KW-1185">Reference proteome</keyword>
<dbReference type="Pfam" id="PF02214">
    <property type="entry name" value="BTB_2"/>
    <property type="match status" value="1"/>
</dbReference>
<comment type="caution">
    <text evidence="2">The sequence shown here is derived from an EMBL/GenBank/DDBJ whole genome shotgun (WGS) entry which is preliminary data.</text>
</comment>
<evidence type="ECO:0000313" key="2">
    <source>
        <dbReference type="EMBL" id="KAK9864468.1"/>
    </source>
</evidence>